<comment type="subcellular location">
    <subcellularLocation>
        <location evidence="1">Cell membrane</location>
        <topology evidence="1">Multi-pass membrane protein</topology>
    </subcellularLocation>
</comment>
<dbReference type="RefSeq" id="WP_115494695.1">
    <property type="nucleotide sequence ID" value="NZ_QRBE01000003.1"/>
</dbReference>
<keyword evidence="6 7" id="KW-0472">Membrane</keyword>
<dbReference type="GO" id="GO:0005886">
    <property type="term" value="C:plasma membrane"/>
    <property type="evidence" value="ECO:0007669"/>
    <property type="project" value="UniProtKB-SubCell"/>
</dbReference>
<dbReference type="PRINTS" id="PR00953">
    <property type="entry name" value="TYPE3IMRPROT"/>
</dbReference>
<evidence type="ECO:0000313" key="9">
    <source>
        <dbReference type="Proteomes" id="UP000254258"/>
    </source>
</evidence>
<feature type="transmembrane region" description="Helical" evidence="7">
    <location>
        <begin position="241"/>
        <end position="262"/>
    </location>
</feature>
<keyword evidence="5 7" id="KW-1133">Transmembrane helix</keyword>
<evidence type="ECO:0000313" key="8">
    <source>
        <dbReference type="EMBL" id="RDS82784.1"/>
    </source>
</evidence>
<sequence length="273" mass="29157">MAIADARPAFWRDLSARAGYESRLDMIDTISWAGTLLLAMIRTLCMLAVLPIGGGSSAGRAFVLPMAVAVGLCVHQAGNVPEVTSVLFYALALKEGAVGIALGWMISRMFMVVGAAGALIDQVSGYTVGQLFNPSLGRSVGPVESLYSMLLILILMSAGNGYYFAKVILATYQAWPVSELVPAASIKPFVAMLLGQGVDLLVNLSIQMAAPIMAMLMFADISIVLLSRYTPEFNPQSASLALKALLLTLMLLLSIAGQMGYLHRLMHELTRVQ</sequence>
<evidence type="ECO:0000256" key="7">
    <source>
        <dbReference type="SAM" id="Phobius"/>
    </source>
</evidence>
<reference evidence="8 9" key="1">
    <citation type="submission" date="2018-07" db="EMBL/GenBank/DDBJ databases">
        <title>Dyella monticola sp. nov. and Dyella psychrodurans sp. nov. isolated from monsoon evergreen broad-leaved forest soil of Dinghu Mountain, China.</title>
        <authorList>
            <person name="Gao Z."/>
            <person name="Qiu L."/>
        </authorList>
    </citation>
    <scope>NUCLEOTIDE SEQUENCE [LARGE SCALE GENOMIC DNA]</scope>
    <source>
        <strain evidence="8 9">4G-K06</strain>
    </source>
</reference>
<evidence type="ECO:0000256" key="2">
    <source>
        <dbReference type="ARBA" id="ARBA00009772"/>
    </source>
</evidence>
<dbReference type="PANTHER" id="PTHR30065">
    <property type="entry name" value="FLAGELLAR BIOSYNTHETIC PROTEIN FLIR"/>
    <property type="match status" value="1"/>
</dbReference>
<name>A0A370X2Z0_9GAMM</name>
<accession>A0A370X2Z0</accession>
<dbReference type="AlphaFoldDB" id="A0A370X2Z0"/>
<proteinExistence type="inferred from homology"/>
<dbReference type="Proteomes" id="UP000254258">
    <property type="component" value="Unassembled WGS sequence"/>
</dbReference>
<evidence type="ECO:0000256" key="5">
    <source>
        <dbReference type="ARBA" id="ARBA00022989"/>
    </source>
</evidence>
<dbReference type="OrthoDB" id="9807748at2"/>
<comment type="similarity">
    <text evidence="2">Belongs to the FliR/MopE/SpaR family.</text>
</comment>
<keyword evidence="3" id="KW-1003">Cell membrane</keyword>
<dbReference type="PANTHER" id="PTHR30065:SF1">
    <property type="entry name" value="SURFACE PRESENTATION OF ANTIGENS PROTEIN SPAR"/>
    <property type="match status" value="1"/>
</dbReference>
<feature type="transmembrane region" description="Helical" evidence="7">
    <location>
        <begin position="209"/>
        <end position="229"/>
    </location>
</feature>
<protein>
    <submittedName>
        <fullName evidence="8">Type III secretion protein</fullName>
    </submittedName>
</protein>
<dbReference type="InterPro" id="IPR002010">
    <property type="entry name" value="T3SS_IM_R"/>
</dbReference>
<keyword evidence="9" id="KW-1185">Reference proteome</keyword>
<organism evidence="8 9">
    <name type="scientific">Dyella monticola</name>
    <dbReference type="NCBI Taxonomy" id="1927958"/>
    <lineage>
        <taxon>Bacteria</taxon>
        <taxon>Pseudomonadati</taxon>
        <taxon>Pseudomonadota</taxon>
        <taxon>Gammaproteobacteria</taxon>
        <taxon>Lysobacterales</taxon>
        <taxon>Rhodanobacteraceae</taxon>
        <taxon>Dyella</taxon>
    </lineage>
</organism>
<dbReference type="EMBL" id="QRBE01000003">
    <property type="protein sequence ID" value="RDS82784.1"/>
    <property type="molecule type" value="Genomic_DNA"/>
</dbReference>
<dbReference type="Pfam" id="PF01311">
    <property type="entry name" value="Bac_export_1"/>
    <property type="match status" value="1"/>
</dbReference>
<evidence type="ECO:0000256" key="6">
    <source>
        <dbReference type="ARBA" id="ARBA00023136"/>
    </source>
</evidence>
<feature type="transmembrane region" description="Helical" evidence="7">
    <location>
        <begin position="30"/>
        <end position="50"/>
    </location>
</feature>
<evidence type="ECO:0000256" key="3">
    <source>
        <dbReference type="ARBA" id="ARBA00022475"/>
    </source>
</evidence>
<dbReference type="GO" id="GO:0006605">
    <property type="term" value="P:protein targeting"/>
    <property type="evidence" value="ECO:0007669"/>
    <property type="project" value="InterPro"/>
</dbReference>
<evidence type="ECO:0000256" key="4">
    <source>
        <dbReference type="ARBA" id="ARBA00022692"/>
    </source>
</evidence>
<feature type="transmembrane region" description="Helical" evidence="7">
    <location>
        <begin position="62"/>
        <end position="80"/>
    </location>
</feature>
<evidence type="ECO:0000256" key="1">
    <source>
        <dbReference type="ARBA" id="ARBA00004651"/>
    </source>
</evidence>
<gene>
    <name evidence="8" type="ORF">DWU98_06430</name>
</gene>
<comment type="caution">
    <text evidence="8">The sequence shown here is derived from an EMBL/GenBank/DDBJ whole genome shotgun (WGS) entry which is preliminary data.</text>
</comment>
<keyword evidence="4 7" id="KW-0812">Transmembrane</keyword>
<feature type="transmembrane region" description="Helical" evidence="7">
    <location>
        <begin position="146"/>
        <end position="165"/>
    </location>
</feature>